<comment type="caution">
    <text evidence="1">The sequence shown here is derived from an EMBL/GenBank/DDBJ whole genome shotgun (WGS) entry which is preliminary data.</text>
</comment>
<evidence type="ECO:0000313" key="2">
    <source>
        <dbReference type="Proteomes" id="UP001230504"/>
    </source>
</evidence>
<accession>A0AAD8QDK5</accession>
<gene>
    <name evidence="1" type="ORF">LY79DRAFT_4778</name>
</gene>
<organism evidence="1 2">
    <name type="scientific">Colletotrichum navitas</name>
    <dbReference type="NCBI Taxonomy" id="681940"/>
    <lineage>
        <taxon>Eukaryota</taxon>
        <taxon>Fungi</taxon>
        <taxon>Dikarya</taxon>
        <taxon>Ascomycota</taxon>
        <taxon>Pezizomycotina</taxon>
        <taxon>Sordariomycetes</taxon>
        <taxon>Hypocreomycetidae</taxon>
        <taxon>Glomerellales</taxon>
        <taxon>Glomerellaceae</taxon>
        <taxon>Colletotrichum</taxon>
        <taxon>Colletotrichum graminicola species complex</taxon>
    </lineage>
</organism>
<keyword evidence="2" id="KW-1185">Reference proteome</keyword>
<sequence length="186" mass="20883">MSSETWCQRPCQLLFSFLSMALYIAVRTSRRSSRISCSRITMRTPLPMPAQPPLLCISSFHPVRVWSIDSSVYNTTGTSPSRPREGVSSSDRRLPYRRCDCYSARGVSRRGLLSSGSWMLFRLFLSTRNLCNGKVKVSNDPSPAAPDATPSKPPPVLSYHAWTWPWSLSLPPFSSTKTRVEILPPD</sequence>
<dbReference type="GeneID" id="85437486"/>
<name>A0AAD8QDK5_9PEZI</name>
<proteinExistence type="predicted"/>
<dbReference type="RefSeq" id="XP_060420537.1">
    <property type="nucleotide sequence ID" value="XM_060553246.1"/>
</dbReference>
<dbReference type="AlphaFoldDB" id="A0AAD8QDK5"/>
<reference evidence="1" key="1">
    <citation type="submission" date="2021-06" db="EMBL/GenBank/DDBJ databases">
        <title>Comparative genomics, transcriptomics and evolutionary studies reveal genomic signatures of adaptation to plant cell wall in hemibiotrophic fungi.</title>
        <authorList>
            <consortium name="DOE Joint Genome Institute"/>
            <person name="Baroncelli R."/>
            <person name="Diaz J.F."/>
            <person name="Benocci T."/>
            <person name="Peng M."/>
            <person name="Battaglia E."/>
            <person name="Haridas S."/>
            <person name="Andreopoulos W."/>
            <person name="Labutti K."/>
            <person name="Pangilinan J."/>
            <person name="Floch G.L."/>
            <person name="Makela M.R."/>
            <person name="Henrissat B."/>
            <person name="Grigoriev I.V."/>
            <person name="Crouch J.A."/>
            <person name="De Vries R.P."/>
            <person name="Sukno S.A."/>
            <person name="Thon M.R."/>
        </authorList>
    </citation>
    <scope>NUCLEOTIDE SEQUENCE</scope>
    <source>
        <strain evidence="1">CBS 125086</strain>
    </source>
</reference>
<dbReference type="EMBL" id="JAHLJV010000001">
    <property type="protein sequence ID" value="KAK1600041.1"/>
    <property type="molecule type" value="Genomic_DNA"/>
</dbReference>
<protein>
    <submittedName>
        <fullName evidence="1">Uncharacterized protein</fullName>
    </submittedName>
</protein>
<evidence type="ECO:0000313" key="1">
    <source>
        <dbReference type="EMBL" id="KAK1600041.1"/>
    </source>
</evidence>
<dbReference type="Proteomes" id="UP001230504">
    <property type="component" value="Unassembled WGS sequence"/>
</dbReference>